<keyword evidence="5" id="KW-0067">ATP-binding</keyword>
<dbReference type="RefSeq" id="WP_134852623.1">
    <property type="nucleotide sequence ID" value="NZ_CP197400.1"/>
</dbReference>
<dbReference type="InterPro" id="IPR011079">
    <property type="entry name" value="Ala_racemase_C"/>
</dbReference>
<dbReference type="PRINTS" id="PR00992">
    <property type="entry name" value="ALARACEMASE"/>
</dbReference>
<dbReference type="PANTHER" id="PTHR43024">
    <property type="entry name" value="UDP-N-ACETYLMURAMOYL-TRIPEPTIDE--D-ALANYL-D-ALANINE LIGASE"/>
    <property type="match status" value="1"/>
</dbReference>
<dbReference type="SMART" id="SM01005">
    <property type="entry name" value="Ala_racemase_C"/>
    <property type="match status" value="1"/>
</dbReference>
<keyword evidence="3 12" id="KW-0436">Ligase</keyword>
<sequence length="819" mass="90778">MKLTDLSALLGGAIPTEDREIELLLTDSRSLTFPQSTLFFALVTPRGDGHSYIPQLYNEGVRAFVVSKAIEGTYPGAVFIQVPDTLEALQTVGQARRAQLAMPILAITGSNGKTTTKELLYQLLSPTLSVGRSPRSYNSQIGVPLSLWGLEDTQALGIIEAGISRPGEMARLEAIIRPTYGAITNIGEAHQQHFESLEQKVAEKLQLFRNCRTLCAPYDNPLIRTQIETMGLAPKTLYWSREWSGATLFIQSQEYHPTGVTITGTLARQRIVLELPFLDQGTIDDTLLTLLIASQIAPQAVATLEQFAHLKPITMRLEVLEGKGQMLLINDSYNSDYDSLRTALDFMKRRNPEGLPTALILSDMEDSSHNTGELYARVAQLLGQYHIDRLYLVGQRIVEQRALFRQVDGWFPDWASLDKGLPYSLLAGHIVLLKGSNSSQFGRVIENWKVQTHQTILSINLTRLAHNYHTLRTKLPKGMGTICMIKANGYGAGAYEVARTLERAGTDYLAVAVVDEGRTLREQGIKSPILVMNPELSAFRQLIWNGLEPEIFSLEMLQAFSQAAETYGDRILPIHLKWNTGMNRLGLMPHEVAEVVDLLHRSHSIRVESIFTHLAAADDPSEDDFTRTQLARLDEVQQRLEAGLGYSVRKHALNTAGAIRFPEYRSDYVRLGIGLYGITPLAQDEMGLEPIATLTTQILQVQELDPGETVGYSRKGKIERHSRIGIIPVGYADGLPRLLGNGQITFRLPDGTLVPTIGNICMDTLMLDLTDAPSAVAGTEVTLFGDGLPITRLSDACQTIPYEILSRLSSRIARQYYSE</sequence>
<dbReference type="NCBIfam" id="TIGR00492">
    <property type="entry name" value="alr"/>
    <property type="match status" value="1"/>
</dbReference>
<evidence type="ECO:0000256" key="6">
    <source>
        <dbReference type="ARBA" id="ARBA00022898"/>
    </source>
</evidence>
<evidence type="ECO:0000259" key="11">
    <source>
        <dbReference type="SMART" id="SM01005"/>
    </source>
</evidence>
<name>A0A4Y8WP41_9PORP</name>
<dbReference type="PANTHER" id="PTHR43024:SF1">
    <property type="entry name" value="UDP-N-ACETYLMURAMOYL-TRIPEPTIDE--D-ALANYL-D-ALANINE LIGASE"/>
    <property type="match status" value="1"/>
</dbReference>
<keyword evidence="6 8" id="KW-0663">Pyridoxal phosphate</keyword>
<comment type="caution">
    <text evidence="12">The sequence shown here is derived from an EMBL/GenBank/DDBJ whole genome shotgun (WGS) entry which is preliminary data.</text>
</comment>
<dbReference type="InterPro" id="IPR013221">
    <property type="entry name" value="Mur_ligase_cen"/>
</dbReference>
<dbReference type="Gene3D" id="3.40.1190.10">
    <property type="entry name" value="Mur-like, catalytic domain"/>
    <property type="match status" value="1"/>
</dbReference>
<dbReference type="NCBIfam" id="NF008897">
    <property type="entry name" value="PRK11930.1"/>
    <property type="match status" value="1"/>
</dbReference>
<dbReference type="InterPro" id="IPR036615">
    <property type="entry name" value="Mur_ligase_C_dom_sf"/>
</dbReference>
<dbReference type="SUPFAM" id="SSF51419">
    <property type="entry name" value="PLP-binding barrel"/>
    <property type="match status" value="1"/>
</dbReference>
<organism evidence="12 13">
    <name type="scientific">Porphyromonas levii</name>
    <dbReference type="NCBI Taxonomy" id="28114"/>
    <lineage>
        <taxon>Bacteria</taxon>
        <taxon>Pseudomonadati</taxon>
        <taxon>Bacteroidota</taxon>
        <taxon>Bacteroidia</taxon>
        <taxon>Bacteroidales</taxon>
        <taxon>Porphyromonadaceae</taxon>
        <taxon>Porphyromonas</taxon>
    </lineage>
</organism>
<dbReference type="AlphaFoldDB" id="A0A4Y8WP41"/>
<evidence type="ECO:0000313" key="13">
    <source>
        <dbReference type="Proteomes" id="UP000297225"/>
    </source>
</evidence>
<dbReference type="Pfam" id="PF01168">
    <property type="entry name" value="Ala_racemase_N"/>
    <property type="match status" value="1"/>
</dbReference>
<dbReference type="EC" id="5.1.1.1" evidence="8"/>
<dbReference type="SUPFAM" id="SSF50621">
    <property type="entry name" value="Alanine racemase C-terminal domain-like"/>
    <property type="match status" value="1"/>
</dbReference>
<evidence type="ECO:0000256" key="1">
    <source>
        <dbReference type="ARBA" id="ARBA00000316"/>
    </source>
</evidence>
<protein>
    <recommendedName>
        <fullName evidence="8">Alanine racemase</fullName>
        <ecNumber evidence="8">5.1.1.1</ecNumber>
    </recommendedName>
</protein>
<feature type="domain" description="Alanine racemase C-terminal" evidence="11">
    <location>
        <begin position="691"/>
        <end position="817"/>
    </location>
</feature>
<gene>
    <name evidence="12" type="ORF">E4P47_05170</name>
</gene>
<feature type="active site" description="Proton acceptor; specific for D-alanine" evidence="8">
    <location>
        <position position="486"/>
    </location>
</feature>
<dbReference type="InterPro" id="IPR000821">
    <property type="entry name" value="Ala_racemase"/>
</dbReference>
<keyword evidence="7 8" id="KW-0413">Isomerase</keyword>
<dbReference type="GO" id="GO:0030170">
    <property type="term" value="F:pyridoxal phosphate binding"/>
    <property type="evidence" value="ECO:0007669"/>
    <property type="project" value="UniProtKB-UniRule"/>
</dbReference>
<proteinExistence type="inferred from homology"/>
<reference evidence="12 13" key="1">
    <citation type="submission" date="2019-03" db="EMBL/GenBank/DDBJ databases">
        <title>Porphyromonas levii Isolated from the Uterus of Dairy Cows.</title>
        <authorList>
            <person name="Francis A.M."/>
        </authorList>
    </citation>
    <scope>NUCLEOTIDE SEQUENCE [LARGE SCALE GENOMIC DNA]</scope>
    <source>
        <strain evidence="12 13">AF5678</strain>
    </source>
</reference>
<feature type="binding site" evidence="8 10">
    <location>
        <position position="762"/>
    </location>
    <ligand>
        <name>substrate</name>
    </ligand>
</feature>
<dbReference type="Gene3D" id="2.40.37.10">
    <property type="entry name" value="Lyase, Ornithine Decarboxylase, Chain A, domain 1"/>
    <property type="match status" value="1"/>
</dbReference>
<evidence type="ECO:0000256" key="10">
    <source>
        <dbReference type="PIRSR" id="PIRSR600821-52"/>
    </source>
</evidence>
<dbReference type="Gene3D" id="3.40.1390.10">
    <property type="entry name" value="MurE/MurF, N-terminal domain"/>
    <property type="match status" value="1"/>
</dbReference>
<keyword evidence="13" id="KW-1185">Reference proteome</keyword>
<comment type="cofactor">
    <cofactor evidence="2 8 9">
        <name>pyridoxal 5'-phosphate</name>
        <dbReference type="ChEBI" id="CHEBI:597326"/>
    </cofactor>
</comment>
<dbReference type="Gene3D" id="3.90.190.20">
    <property type="entry name" value="Mur ligase, C-terminal domain"/>
    <property type="match status" value="1"/>
</dbReference>
<dbReference type="Gene3D" id="3.20.20.10">
    <property type="entry name" value="Alanine racemase"/>
    <property type="match status" value="1"/>
</dbReference>
<comment type="catalytic activity">
    <reaction evidence="1 8">
        <text>L-alanine = D-alanine</text>
        <dbReference type="Rhea" id="RHEA:20249"/>
        <dbReference type="ChEBI" id="CHEBI:57416"/>
        <dbReference type="ChEBI" id="CHEBI:57972"/>
        <dbReference type="EC" id="5.1.1.1"/>
    </reaction>
</comment>
<dbReference type="GO" id="GO:0016881">
    <property type="term" value="F:acid-amino acid ligase activity"/>
    <property type="evidence" value="ECO:0007669"/>
    <property type="project" value="InterPro"/>
</dbReference>
<accession>A0A4Y8WP41</accession>
<feature type="binding site" evidence="8 10">
    <location>
        <position position="584"/>
    </location>
    <ligand>
        <name>substrate</name>
    </ligand>
</feature>
<dbReference type="InterPro" id="IPR009006">
    <property type="entry name" value="Ala_racemase/Decarboxylase_C"/>
</dbReference>
<dbReference type="InterPro" id="IPR051046">
    <property type="entry name" value="MurCDEF_CellWall_CoF430Synth"/>
</dbReference>
<keyword evidence="4" id="KW-0547">Nucleotide-binding</keyword>
<dbReference type="InterPro" id="IPR035911">
    <property type="entry name" value="MurE/MurF_N"/>
</dbReference>
<dbReference type="InterPro" id="IPR029066">
    <property type="entry name" value="PLP-binding_barrel"/>
</dbReference>
<dbReference type="Proteomes" id="UP000297225">
    <property type="component" value="Unassembled WGS sequence"/>
</dbReference>
<dbReference type="FunFam" id="3.20.20.10:FF:000002">
    <property type="entry name" value="Alanine racemase"/>
    <property type="match status" value="1"/>
</dbReference>
<evidence type="ECO:0000256" key="5">
    <source>
        <dbReference type="ARBA" id="ARBA00022840"/>
    </source>
</evidence>
<dbReference type="Pfam" id="PF00842">
    <property type="entry name" value="Ala_racemase_C"/>
    <property type="match status" value="1"/>
</dbReference>
<comment type="function">
    <text evidence="8">Catalyzes the interconversion of L-alanine and D-alanine. May also act on other amino acids.</text>
</comment>
<comment type="similarity">
    <text evidence="8">Belongs to the alanine racemase family.</text>
</comment>
<dbReference type="InterPro" id="IPR036565">
    <property type="entry name" value="Mur-like_cat_sf"/>
</dbReference>
<dbReference type="GO" id="GO:0005524">
    <property type="term" value="F:ATP binding"/>
    <property type="evidence" value="ECO:0007669"/>
    <property type="project" value="UniProtKB-KW"/>
</dbReference>
<dbReference type="HAMAP" id="MF_01201">
    <property type="entry name" value="Ala_racemase"/>
    <property type="match status" value="1"/>
</dbReference>
<dbReference type="Pfam" id="PF02875">
    <property type="entry name" value="Mur_ligase_C"/>
    <property type="match status" value="1"/>
</dbReference>
<feature type="active site" description="Proton acceptor; specific for L-alanine" evidence="8">
    <location>
        <position position="712"/>
    </location>
</feature>
<dbReference type="GO" id="GO:0030632">
    <property type="term" value="P:D-alanine biosynthetic process"/>
    <property type="evidence" value="ECO:0007669"/>
    <property type="project" value="UniProtKB-UniRule"/>
</dbReference>
<evidence type="ECO:0000256" key="9">
    <source>
        <dbReference type="PIRSR" id="PIRSR600821-50"/>
    </source>
</evidence>
<evidence type="ECO:0000313" key="12">
    <source>
        <dbReference type="EMBL" id="TFH95135.1"/>
    </source>
</evidence>
<feature type="modified residue" description="N6-(pyridoxal phosphate)lysine" evidence="8 9">
    <location>
        <position position="486"/>
    </location>
</feature>
<evidence type="ECO:0000256" key="3">
    <source>
        <dbReference type="ARBA" id="ARBA00022598"/>
    </source>
</evidence>
<dbReference type="SUPFAM" id="SSF53244">
    <property type="entry name" value="MurD-like peptide ligases, peptide-binding domain"/>
    <property type="match status" value="1"/>
</dbReference>
<dbReference type="SUPFAM" id="SSF63418">
    <property type="entry name" value="MurE/MurF N-terminal domain"/>
    <property type="match status" value="1"/>
</dbReference>
<dbReference type="UniPathway" id="UPA00042">
    <property type="reaction ID" value="UER00497"/>
</dbReference>
<evidence type="ECO:0000256" key="7">
    <source>
        <dbReference type="ARBA" id="ARBA00023235"/>
    </source>
</evidence>
<dbReference type="GO" id="GO:0008784">
    <property type="term" value="F:alanine racemase activity"/>
    <property type="evidence" value="ECO:0007669"/>
    <property type="project" value="UniProtKB-UniRule"/>
</dbReference>
<comment type="pathway">
    <text evidence="8">Amino-acid biosynthesis; D-alanine biosynthesis; D-alanine from L-alanine: step 1/1.</text>
</comment>
<evidence type="ECO:0000256" key="8">
    <source>
        <dbReference type="HAMAP-Rule" id="MF_01201"/>
    </source>
</evidence>
<evidence type="ECO:0000256" key="2">
    <source>
        <dbReference type="ARBA" id="ARBA00001933"/>
    </source>
</evidence>
<dbReference type="InterPro" id="IPR001608">
    <property type="entry name" value="Ala_racemase_N"/>
</dbReference>
<dbReference type="SUPFAM" id="SSF53623">
    <property type="entry name" value="MurD-like peptide ligases, catalytic domain"/>
    <property type="match status" value="1"/>
</dbReference>
<evidence type="ECO:0000256" key="4">
    <source>
        <dbReference type="ARBA" id="ARBA00022741"/>
    </source>
</evidence>
<dbReference type="CDD" id="cd00430">
    <property type="entry name" value="PLPDE_III_AR"/>
    <property type="match status" value="1"/>
</dbReference>
<dbReference type="Pfam" id="PF08245">
    <property type="entry name" value="Mur_ligase_M"/>
    <property type="match status" value="1"/>
</dbReference>
<dbReference type="EMBL" id="SPNC01000064">
    <property type="protein sequence ID" value="TFH95135.1"/>
    <property type="molecule type" value="Genomic_DNA"/>
</dbReference>
<dbReference type="STRING" id="1122973.GCA_000379925_00555"/>
<dbReference type="InterPro" id="IPR004101">
    <property type="entry name" value="Mur_ligase_C"/>
</dbReference>